<evidence type="ECO:0000313" key="4">
    <source>
        <dbReference type="Proteomes" id="UP000299211"/>
    </source>
</evidence>
<evidence type="ECO:0000313" key="2">
    <source>
        <dbReference type="EMBL" id="GDY69576.1"/>
    </source>
</evidence>
<evidence type="ECO:0000313" key="3">
    <source>
        <dbReference type="EMBL" id="GDY79833.1"/>
    </source>
</evidence>
<reference evidence="2 5" key="2">
    <citation type="submission" date="2019-04" db="EMBL/GenBank/DDBJ databases">
        <title>Draft genome sequences of Streptomyces avermitilis NBRC 14893.</title>
        <authorList>
            <person name="Komaki H."/>
            <person name="Tamura T."/>
            <person name="Hosoyama A."/>
        </authorList>
    </citation>
    <scope>NUCLEOTIDE SEQUENCE [LARGE SCALE GENOMIC DNA]</scope>
    <source>
        <strain evidence="2 5">NBRC 14893</strain>
    </source>
</reference>
<dbReference type="Proteomes" id="UP000299211">
    <property type="component" value="Unassembled WGS sequence"/>
</dbReference>
<comment type="caution">
    <text evidence="2">The sequence shown here is derived from an EMBL/GenBank/DDBJ whole genome shotgun (WGS) entry which is preliminary data.</text>
</comment>
<feature type="region of interest" description="Disordered" evidence="1">
    <location>
        <begin position="107"/>
        <end position="126"/>
    </location>
</feature>
<evidence type="ECO:0000313" key="5">
    <source>
        <dbReference type="Proteomes" id="UP000302139"/>
    </source>
</evidence>
<accession>A0A4D4MCN7</accession>
<protein>
    <submittedName>
        <fullName evidence="2">Uncharacterized protein</fullName>
    </submittedName>
</protein>
<dbReference type="Proteomes" id="UP000302139">
    <property type="component" value="Unassembled WGS sequence"/>
</dbReference>
<name>A0A4D4MCN7_STRAX</name>
<dbReference type="EMBL" id="BJHX01000002">
    <property type="protein sequence ID" value="GDY69576.1"/>
    <property type="molecule type" value="Genomic_DNA"/>
</dbReference>
<dbReference type="EMBL" id="BJHY01000002">
    <property type="protein sequence ID" value="GDY79833.1"/>
    <property type="molecule type" value="Genomic_DNA"/>
</dbReference>
<reference evidence="3 4" key="1">
    <citation type="submission" date="2019-04" db="EMBL/GenBank/DDBJ databases">
        <title>Draft genome sequences of Streptomyces avermitilis ATCC 31267.</title>
        <authorList>
            <person name="Komaki H."/>
            <person name="Tamura T."/>
            <person name="Hosoyama A."/>
        </authorList>
    </citation>
    <scope>NUCLEOTIDE SEQUENCE [LARGE SCALE GENOMIC DNA]</scope>
    <source>
        <strain evidence="3 4">ATCC 31267</strain>
    </source>
</reference>
<dbReference type="AlphaFoldDB" id="A0A4D4MCN7"/>
<gene>
    <name evidence="2" type="ORF">SAV14893_089690</name>
    <name evidence="3" type="ORF">SAV31267_093180</name>
</gene>
<organism evidence="2 5">
    <name type="scientific">Streptomyces avermitilis</name>
    <dbReference type="NCBI Taxonomy" id="33903"/>
    <lineage>
        <taxon>Bacteria</taxon>
        <taxon>Bacillati</taxon>
        <taxon>Actinomycetota</taxon>
        <taxon>Actinomycetes</taxon>
        <taxon>Kitasatosporales</taxon>
        <taxon>Streptomycetaceae</taxon>
        <taxon>Streptomyces</taxon>
    </lineage>
</organism>
<evidence type="ECO:0000256" key="1">
    <source>
        <dbReference type="SAM" id="MobiDB-lite"/>
    </source>
</evidence>
<proteinExistence type="predicted"/>
<sequence>MVYVDSDAETASAAVSMAWRGEPGVVRAAPPTHSQRLKAWSCSGMRVASVRMDFELIEGAPEFGCLIAEVEETGERIRLTADGEPAGVLLAAAELATLEYWAARHNKGARPQDEPADEYPPGPTSYGPYIGYSHPHGGMTLTRGRLVVAELRDAETVAWLEEQAMYGRQGYMGPKQSAAFAEFLARQTPVGDEH</sequence>